<dbReference type="SUPFAM" id="SSF53633">
    <property type="entry name" value="Carbamate kinase-like"/>
    <property type="match status" value="1"/>
</dbReference>
<feature type="binding site" evidence="16">
    <location>
        <position position="217"/>
    </location>
    <ligand>
        <name>ATP</name>
        <dbReference type="ChEBI" id="CHEBI:30616"/>
    </ligand>
</feature>
<dbReference type="InterPro" id="IPR054352">
    <property type="entry name" value="ACT_Aspartokinase"/>
</dbReference>
<dbReference type="GO" id="GO:0009090">
    <property type="term" value="P:homoserine biosynthetic process"/>
    <property type="evidence" value="ECO:0007669"/>
    <property type="project" value="TreeGrafter"/>
</dbReference>
<evidence type="ECO:0000256" key="13">
    <source>
        <dbReference type="ARBA" id="ARBA00022915"/>
    </source>
</evidence>
<dbReference type="InterPro" id="IPR036393">
    <property type="entry name" value="AceGlu_kinase-like_sf"/>
</dbReference>
<comment type="caution">
    <text evidence="20">The sequence shown here is derived from an EMBL/GenBank/DDBJ whole genome shotgun (WGS) entry which is preliminary data.</text>
</comment>
<proteinExistence type="inferred from homology"/>
<evidence type="ECO:0000256" key="16">
    <source>
        <dbReference type="PIRSR" id="PIRSR000726-1"/>
    </source>
</evidence>
<dbReference type="Proteomes" id="UP000195781">
    <property type="component" value="Unassembled WGS sequence"/>
</dbReference>
<dbReference type="NCBIfam" id="NF006540">
    <property type="entry name" value="PRK09034.1"/>
    <property type="match status" value="1"/>
</dbReference>
<dbReference type="EC" id="2.7.2.4" evidence="7 17"/>
<organism evidence="20 21">
    <name type="scientific">[Collinsella] massiliensis</name>
    <dbReference type="NCBI Taxonomy" id="1232426"/>
    <lineage>
        <taxon>Bacteria</taxon>
        <taxon>Bacillati</taxon>
        <taxon>Actinomycetota</taxon>
        <taxon>Coriobacteriia</taxon>
        <taxon>Coriobacteriales</taxon>
        <taxon>Coriobacteriaceae</taxon>
        <taxon>Enorma</taxon>
    </lineage>
</organism>
<dbReference type="UniPathway" id="UPA00051">
    <property type="reaction ID" value="UER00462"/>
</dbReference>
<dbReference type="GO" id="GO:0019877">
    <property type="term" value="P:diaminopimelate biosynthetic process"/>
    <property type="evidence" value="ECO:0007669"/>
    <property type="project" value="UniProtKB-KW"/>
</dbReference>
<dbReference type="CDD" id="cd04916">
    <property type="entry name" value="ACT_AKiii-YclM-BS_2"/>
    <property type="match status" value="1"/>
</dbReference>
<keyword evidence="21" id="KW-1185">Reference proteome</keyword>
<evidence type="ECO:0000256" key="8">
    <source>
        <dbReference type="ARBA" id="ARBA00016273"/>
    </source>
</evidence>
<dbReference type="PROSITE" id="PS51671">
    <property type="entry name" value="ACT"/>
    <property type="match status" value="1"/>
</dbReference>
<feature type="domain" description="ACT" evidence="19">
    <location>
        <begin position="377"/>
        <end position="449"/>
    </location>
</feature>
<feature type="binding site" evidence="16">
    <location>
        <position position="116"/>
    </location>
    <ligand>
        <name>substrate</name>
    </ligand>
</feature>
<keyword evidence="10 16" id="KW-0547">Nucleotide-binding</keyword>
<evidence type="ECO:0000256" key="1">
    <source>
        <dbReference type="ARBA" id="ARBA00002843"/>
    </source>
</evidence>
<dbReference type="GO" id="GO:0004072">
    <property type="term" value="F:aspartate kinase activity"/>
    <property type="evidence" value="ECO:0007669"/>
    <property type="project" value="UniProtKB-EC"/>
</dbReference>
<dbReference type="UniPathway" id="UPA00034">
    <property type="reaction ID" value="UER00015"/>
</dbReference>
<dbReference type="Gene3D" id="3.40.1160.10">
    <property type="entry name" value="Acetylglutamate kinase-like"/>
    <property type="match status" value="1"/>
</dbReference>
<dbReference type="OrthoDB" id="9799110at2"/>
<evidence type="ECO:0000256" key="6">
    <source>
        <dbReference type="ARBA" id="ARBA00010122"/>
    </source>
</evidence>
<feature type="binding site" evidence="16">
    <location>
        <begin position="6"/>
        <end position="9"/>
    </location>
    <ligand>
        <name>ATP</name>
        <dbReference type="ChEBI" id="CHEBI:30616"/>
    </ligand>
</feature>
<dbReference type="PANTHER" id="PTHR21499">
    <property type="entry name" value="ASPARTATE KINASE"/>
    <property type="match status" value="1"/>
</dbReference>
<reference evidence="21" key="1">
    <citation type="submission" date="2017-04" db="EMBL/GenBank/DDBJ databases">
        <title>Function of individual gut microbiota members based on whole genome sequencing of pure cultures obtained from chicken caecum.</title>
        <authorList>
            <person name="Medvecky M."/>
            <person name="Cejkova D."/>
            <person name="Polansky O."/>
            <person name="Karasova D."/>
            <person name="Kubasova T."/>
            <person name="Cizek A."/>
            <person name="Rychlik I."/>
        </authorList>
    </citation>
    <scope>NUCLEOTIDE SEQUENCE [LARGE SCALE GENOMIC DNA]</scope>
    <source>
        <strain evidence="21">An5</strain>
    </source>
</reference>
<dbReference type="GO" id="GO:0009088">
    <property type="term" value="P:threonine biosynthetic process"/>
    <property type="evidence" value="ECO:0007669"/>
    <property type="project" value="UniProtKB-UniPathway"/>
</dbReference>
<dbReference type="Gene3D" id="3.30.2130.10">
    <property type="entry name" value="VC0802-like"/>
    <property type="match status" value="1"/>
</dbReference>
<evidence type="ECO:0000256" key="2">
    <source>
        <dbReference type="ARBA" id="ARBA00003121"/>
    </source>
</evidence>
<dbReference type="GO" id="GO:0005829">
    <property type="term" value="C:cytosol"/>
    <property type="evidence" value="ECO:0007669"/>
    <property type="project" value="TreeGrafter"/>
</dbReference>
<evidence type="ECO:0000256" key="15">
    <source>
        <dbReference type="ARBA" id="ARBA00047872"/>
    </source>
</evidence>
<keyword evidence="9 17" id="KW-0808">Transferase</keyword>
<comment type="function">
    <text evidence="2">Catalyzes the phosphorylation of the beta-carboxyl group of aspartic acid with ATP to yield 4-phospho-L-aspartate, which is involved in the branched biosynthetic pathway leading to the biosynthesis of amino acids threonine, isoleucine and methionine.</text>
</comment>
<dbReference type="EMBL" id="NFIE01000009">
    <property type="protein sequence ID" value="OUN88730.1"/>
    <property type="molecule type" value="Genomic_DNA"/>
</dbReference>
<accession>A0A1Y3Y316</accession>
<gene>
    <name evidence="20" type="ORF">B5G02_04920</name>
</gene>
<dbReference type="PANTHER" id="PTHR21499:SF67">
    <property type="entry name" value="ASPARTOKINASE 3"/>
    <property type="match status" value="1"/>
</dbReference>
<keyword evidence="13" id="KW-0220">Diaminopimelate biosynthesis</keyword>
<evidence type="ECO:0000256" key="5">
    <source>
        <dbReference type="ARBA" id="ARBA00005139"/>
    </source>
</evidence>
<protein>
    <recommendedName>
        <fullName evidence="8 17">Aspartokinase</fullName>
        <ecNumber evidence="7 17">2.7.2.4</ecNumber>
    </recommendedName>
</protein>
<evidence type="ECO:0000256" key="3">
    <source>
        <dbReference type="ARBA" id="ARBA00004766"/>
    </source>
</evidence>
<evidence type="ECO:0000256" key="14">
    <source>
        <dbReference type="ARBA" id="ARBA00023154"/>
    </source>
</evidence>
<feature type="binding site" evidence="16">
    <location>
        <begin position="206"/>
        <end position="207"/>
    </location>
    <ligand>
        <name>ATP</name>
        <dbReference type="ChEBI" id="CHEBI:30616"/>
    </ligand>
</feature>
<dbReference type="InterPro" id="IPR005260">
    <property type="entry name" value="Asp_kin_monofn"/>
</dbReference>
<comment type="pathway">
    <text evidence="5 18">Amino-acid biosynthesis; L-threonine biosynthesis; L-threonine from L-aspartate: step 1/5.</text>
</comment>
<comment type="catalytic activity">
    <reaction evidence="15 17">
        <text>L-aspartate + ATP = 4-phospho-L-aspartate + ADP</text>
        <dbReference type="Rhea" id="RHEA:23776"/>
        <dbReference type="ChEBI" id="CHEBI:29991"/>
        <dbReference type="ChEBI" id="CHEBI:30616"/>
        <dbReference type="ChEBI" id="CHEBI:57535"/>
        <dbReference type="ChEBI" id="CHEBI:456216"/>
        <dbReference type="EC" id="2.7.2.4"/>
    </reaction>
</comment>
<dbReference type="GO" id="GO:0005524">
    <property type="term" value="F:ATP binding"/>
    <property type="evidence" value="ECO:0007669"/>
    <property type="project" value="UniProtKB-KW"/>
</dbReference>
<evidence type="ECO:0000256" key="7">
    <source>
        <dbReference type="ARBA" id="ARBA00013059"/>
    </source>
</evidence>
<sequence>MIKIAKFGGSSVADAKHFKQIKRIVEADPSRRFIVVSACGRRWKSDAKVTDLLYLVSAHMRYHVSCDDLLEDIGSRFFAIADELGLSYPIREEYATFCERVHAGELTQEELVSRGEYFTGRLMAEYLDLPFLDAADVVAFHHDGTLAMERTEALIQERGIPGGFLMPGFYGATREGRIMLLDRGGGDISGSILAKCLGADLYENWTDVSGFLSADPRIVDNPQPIGRITYSELRELSYMGASVLHEEAVFPVMEAGIPIAIKNTNRPQDPGTIISDRDDYVSDEPIITGVTGKRDFVAVHILKDHLTNEIGYYRRVLSIFERYRVSVEHIPSGIDSFAVVVRGEDVKDSLWSIVADIKREVEPDKIKVVDDLALVSTVGRNMVGRPGVSGSLFAALGQEGVSIRMMSQGSDEINIIVGVRDSDFERAIRAIYRAFSDGDHLLELSDLKRAEEEARIETAGLAQRVE</sequence>
<dbReference type="InterPro" id="IPR018042">
    <property type="entry name" value="Aspartate_kinase_CS"/>
</dbReference>
<comment type="similarity">
    <text evidence="6 17">Belongs to the aspartokinase family.</text>
</comment>
<dbReference type="PIRSF" id="PIRSF000726">
    <property type="entry name" value="Asp_kin"/>
    <property type="match status" value="1"/>
</dbReference>
<dbReference type="NCBIfam" id="TIGR00657">
    <property type="entry name" value="asp_kinases"/>
    <property type="match status" value="1"/>
</dbReference>
<dbReference type="PROSITE" id="PS00324">
    <property type="entry name" value="ASPARTOKINASE"/>
    <property type="match status" value="1"/>
</dbReference>
<comment type="function">
    <text evidence="1">Catalyzes the phosphorylation of the beta-carboxyl group of aspartic acid with ATP to yield 4-phospho-L-aspartate, which is involved in the branched biosynthetic pathway leading to the biosynthesis of amino acids lysine, threonine, isoleucine and methionine.</text>
</comment>
<dbReference type="UniPathway" id="UPA00050">
    <property type="reaction ID" value="UER00461"/>
</dbReference>
<dbReference type="Pfam" id="PF00696">
    <property type="entry name" value="AA_kinase"/>
    <property type="match status" value="1"/>
</dbReference>
<evidence type="ECO:0000256" key="18">
    <source>
        <dbReference type="RuleBase" id="RU004249"/>
    </source>
</evidence>
<keyword evidence="18" id="KW-0028">Amino-acid biosynthesis</keyword>
<dbReference type="InterPro" id="IPR001341">
    <property type="entry name" value="Asp_kinase"/>
</dbReference>
<keyword evidence="11 17" id="KW-0418">Kinase</keyword>
<evidence type="ECO:0000256" key="10">
    <source>
        <dbReference type="ARBA" id="ARBA00022741"/>
    </source>
</evidence>
<keyword evidence="14" id="KW-0457">Lysine biosynthesis</keyword>
<evidence type="ECO:0000256" key="9">
    <source>
        <dbReference type="ARBA" id="ARBA00022679"/>
    </source>
</evidence>
<evidence type="ECO:0000313" key="20">
    <source>
        <dbReference type="EMBL" id="OUN88730.1"/>
    </source>
</evidence>
<dbReference type="FunFam" id="3.30.2130.10:FF:000001">
    <property type="entry name" value="Bifunctional aspartokinase/homoserine dehydrogenase"/>
    <property type="match status" value="1"/>
</dbReference>
<feature type="binding site" evidence="16">
    <location>
        <position position="50"/>
    </location>
    <ligand>
        <name>substrate</name>
    </ligand>
</feature>
<dbReference type="AlphaFoldDB" id="A0A1Y3Y316"/>
<dbReference type="RefSeq" id="WP_094335394.1">
    <property type="nucleotide sequence ID" value="NZ_NFIE01000009.1"/>
</dbReference>
<evidence type="ECO:0000256" key="17">
    <source>
        <dbReference type="RuleBase" id="RU003448"/>
    </source>
</evidence>
<comment type="pathway">
    <text evidence="4 18">Amino-acid biosynthesis; L-methionine biosynthesis via de novo pathway; L-homoserine from L-aspartate: step 1/3.</text>
</comment>
<comment type="pathway">
    <text evidence="3 18">Amino-acid biosynthesis; L-lysine biosynthesis via DAP pathway; (S)-tetrahydrodipicolinate from L-aspartate: step 1/4.</text>
</comment>
<evidence type="ECO:0000256" key="4">
    <source>
        <dbReference type="ARBA" id="ARBA00004986"/>
    </source>
</evidence>
<dbReference type="InterPro" id="IPR045865">
    <property type="entry name" value="ACT-like_dom_sf"/>
</dbReference>
<dbReference type="SUPFAM" id="SSF55021">
    <property type="entry name" value="ACT-like"/>
    <property type="match status" value="2"/>
</dbReference>
<dbReference type="GO" id="GO:0009089">
    <property type="term" value="P:lysine biosynthetic process via diaminopimelate"/>
    <property type="evidence" value="ECO:0007669"/>
    <property type="project" value="UniProtKB-UniPathway"/>
</dbReference>
<evidence type="ECO:0000256" key="12">
    <source>
        <dbReference type="ARBA" id="ARBA00022840"/>
    </source>
</evidence>
<dbReference type="InterPro" id="IPR002912">
    <property type="entry name" value="ACT_dom"/>
</dbReference>
<name>A0A1Y3Y316_9ACTN</name>
<evidence type="ECO:0000256" key="11">
    <source>
        <dbReference type="ARBA" id="ARBA00022777"/>
    </source>
</evidence>
<keyword evidence="12 16" id="KW-0067">ATP-binding</keyword>
<dbReference type="InterPro" id="IPR001048">
    <property type="entry name" value="Asp/Glu/Uridylate_kinase"/>
</dbReference>
<evidence type="ECO:0000313" key="21">
    <source>
        <dbReference type="Proteomes" id="UP000195781"/>
    </source>
</evidence>
<evidence type="ECO:0000259" key="19">
    <source>
        <dbReference type="PROSITE" id="PS51671"/>
    </source>
</evidence>
<dbReference type="Pfam" id="PF22468">
    <property type="entry name" value="ACT_9"/>
    <property type="match status" value="1"/>
</dbReference>